<dbReference type="SUPFAM" id="SSF54427">
    <property type="entry name" value="NTF2-like"/>
    <property type="match status" value="1"/>
</dbReference>
<dbReference type="EMBL" id="SMFL01000003">
    <property type="protein sequence ID" value="TDE16624.1"/>
    <property type="molecule type" value="Genomic_DNA"/>
</dbReference>
<sequence length="144" mass="15799">MKKTFLFAALMLLASVMTFAQSSDEKAVAVAVEKLRAAIVSADEAELNKLTAPNLSYGHSNALLEDKKEFIRAIVSGESHFTKIDLSEQKITISGDVAMVRHNLMGDTHNKGKEPGVAKLGVFMVWQKVKGNWLLIGRQAFKLP</sequence>
<feature type="domain" description="DUF4440" evidence="2">
    <location>
        <begin position="32"/>
        <end position="135"/>
    </location>
</feature>
<feature type="chain" id="PRO_5020903254" evidence="1">
    <location>
        <begin position="21"/>
        <end position="144"/>
    </location>
</feature>
<dbReference type="RefSeq" id="WP_131958156.1">
    <property type="nucleotide sequence ID" value="NZ_SMFL01000003.1"/>
</dbReference>
<dbReference type="Gene3D" id="3.10.450.50">
    <property type="match status" value="1"/>
</dbReference>
<comment type="caution">
    <text evidence="3">The sequence shown here is derived from an EMBL/GenBank/DDBJ whole genome shotgun (WGS) entry which is preliminary data.</text>
</comment>
<evidence type="ECO:0000313" key="3">
    <source>
        <dbReference type="EMBL" id="TDE16624.1"/>
    </source>
</evidence>
<reference evidence="3 4" key="1">
    <citation type="submission" date="2019-03" db="EMBL/GenBank/DDBJ databases">
        <title>Dyadobacter AR-3-6 sp. nov., isolated from arctic soil.</title>
        <authorList>
            <person name="Chaudhary D.K."/>
        </authorList>
    </citation>
    <scope>NUCLEOTIDE SEQUENCE [LARGE SCALE GENOMIC DNA]</scope>
    <source>
        <strain evidence="3 4">AR-3-6</strain>
    </source>
</reference>
<evidence type="ECO:0000256" key="1">
    <source>
        <dbReference type="SAM" id="SignalP"/>
    </source>
</evidence>
<organism evidence="3 4">
    <name type="scientific">Dyadobacter psychrotolerans</name>
    <dbReference type="NCBI Taxonomy" id="2541721"/>
    <lineage>
        <taxon>Bacteria</taxon>
        <taxon>Pseudomonadati</taxon>
        <taxon>Bacteroidota</taxon>
        <taxon>Cytophagia</taxon>
        <taxon>Cytophagales</taxon>
        <taxon>Spirosomataceae</taxon>
        <taxon>Dyadobacter</taxon>
    </lineage>
</organism>
<evidence type="ECO:0000313" key="4">
    <source>
        <dbReference type="Proteomes" id="UP000294850"/>
    </source>
</evidence>
<keyword evidence="4" id="KW-1185">Reference proteome</keyword>
<dbReference type="InterPro" id="IPR032710">
    <property type="entry name" value="NTF2-like_dom_sf"/>
</dbReference>
<dbReference type="InterPro" id="IPR027843">
    <property type="entry name" value="DUF4440"/>
</dbReference>
<evidence type="ECO:0000259" key="2">
    <source>
        <dbReference type="Pfam" id="PF14534"/>
    </source>
</evidence>
<dbReference type="OrthoDB" id="5383110at2"/>
<accession>A0A4R5DVN9</accession>
<protein>
    <submittedName>
        <fullName evidence="3">Nuclear transport factor 2 family protein</fullName>
    </submittedName>
</protein>
<feature type="signal peptide" evidence="1">
    <location>
        <begin position="1"/>
        <end position="20"/>
    </location>
</feature>
<name>A0A4R5DVN9_9BACT</name>
<dbReference type="Pfam" id="PF14534">
    <property type="entry name" value="DUF4440"/>
    <property type="match status" value="1"/>
</dbReference>
<keyword evidence="1" id="KW-0732">Signal</keyword>
<dbReference type="AlphaFoldDB" id="A0A4R5DVN9"/>
<gene>
    <name evidence="3" type="ORF">E0F88_10355</name>
</gene>
<proteinExistence type="predicted"/>
<dbReference type="Proteomes" id="UP000294850">
    <property type="component" value="Unassembled WGS sequence"/>
</dbReference>